<evidence type="ECO:0000313" key="4">
    <source>
        <dbReference type="Proteomes" id="UP000280960"/>
    </source>
</evidence>
<dbReference type="InterPro" id="IPR011017">
    <property type="entry name" value="TRASH_dom"/>
</dbReference>
<dbReference type="EMBL" id="CP033169">
    <property type="protein sequence ID" value="AYO32265.1"/>
    <property type="molecule type" value="Genomic_DNA"/>
</dbReference>
<keyword evidence="4" id="KW-1185">Reference proteome</keyword>
<dbReference type="Proteomes" id="UP000280960">
    <property type="component" value="Chromosome"/>
</dbReference>
<reference evidence="3 4" key="1">
    <citation type="submission" date="2018-10" db="EMBL/GenBank/DDBJ databases">
        <authorList>
            <person name="Zhang X."/>
        </authorList>
    </citation>
    <scope>NUCLEOTIDE SEQUENCE [LARGE SCALE GENOMIC DNA]</scope>
    <source>
        <strain evidence="3 4">SK-G1</strain>
    </source>
</reference>
<accession>A0A3G2RA24</accession>
<dbReference type="InterPro" id="IPR007029">
    <property type="entry name" value="YHS_dom"/>
</dbReference>
<gene>
    <name evidence="3" type="ORF">D2962_10650</name>
</gene>
<feature type="region of interest" description="Disordered" evidence="1">
    <location>
        <begin position="19"/>
        <end position="40"/>
    </location>
</feature>
<dbReference type="Pfam" id="PF04945">
    <property type="entry name" value="YHS"/>
    <property type="match status" value="1"/>
</dbReference>
<sequence>MMRGGGCCGGHGGHGGHGGYSGNGGHSHGGHSHGNHQNDMETVDFATDPVCGMKVSKKDAVIRTIDGKTYYFCSKDCADSFKG</sequence>
<protein>
    <submittedName>
        <fullName evidence="3">YHS domain-containing protein</fullName>
    </submittedName>
</protein>
<evidence type="ECO:0000259" key="2">
    <source>
        <dbReference type="SMART" id="SM00746"/>
    </source>
</evidence>
<dbReference type="KEGG" id="bacg:D2962_10650"/>
<feature type="domain" description="TRASH" evidence="2">
    <location>
        <begin position="48"/>
        <end position="82"/>
    </location>
</feature>
<name>A0A3G2RA24_9FIRM</name>
<dbReference type="AlphaFoldDB" id="A0A3G2RA24"/>
<proteinExistence type="predicted"/>
<evidence type="ECO:0000313" key="3">
    <source>
        <dbReference type="EMBL" id="AYO32265.1"/>
    </source>
</evidence>
<dbReference type="SMART" id="SM00746">
    <property type="entry name" value="TRASH"/>
    <property type="match status" value="1"/>
</dbReference>
<evidence type="ECO:0000256" key="1">
    <source>
        <dbReference type="SAM" id="MobiDB-lite"/>
    </source>
</evidence>
<organism evidence="3 4">
    <name type="scientific">Biomaibacter acetigenes</name>
    <dbReference type="NCBI Taxonomy" id="2316383"/>
    <lineage>
        <taxon>Bacteria</taxon>
        <taxon>Bacillati</taxon>
        <taxon>Bacillota</taxon>
        <taxon>Clostridia</taxon>
        <taxon>Thermosediminibacterales</taxon>
        <taxon>Tepidanaerobacteraceae</taxon>
        <taxon>Biomaibacter</taxon>
    </lineage>
</organism>